<proteinExistence type="predicted"/>
<evidence type="ECO:0000313" key="3">
    <source>
        <dbReference type="Proteomes" id="UP000194153"/>
    </source>
</evidence>
<evidence type="ECO:0000313" key="2">
    <source>
        <dbReference type="EMBL" id="GAW68755.1"/>
    </source>
</evidence>
<comment type="caution">
    <text evidence="2">The sequence shown here is derived from an EMBL/GenBank/DDBJ whole genome shotgun (WGS) entry which is preliminary data.</text>
</comment>
<reference evidence="2 3" key="1">
    <citation type="submission" date="2017-04" db="EMBL/GenBank/DDBJ databases">
        <authorList>
            <consortium name="Geobacter pelophilus Genome Sequencing"/>
            <person name="Aoyagi T."/>
            <person name="Koike H."/>
            <person name="Hori T."/>
        </authorList>
    </citation>
    <scope>NUCLEOTIDE SEQUENCE [LARGE SCALE GENOMIC DNA]</scope>
    <source>
        <strain evidence="2 3">Drf2</strain>
    </source>
</reference>
<keyword evidence="3" id="KW-1185">Reference proteome</keyword>
<evidence type="ECO:0000259" key="1">
    <source>
        <dbReference type="Pfam" id="PF18818"/>
    </source>
</evidence>
<reference evidence="3" key="2">
    <citation type="submission" date="2017-05" db="EMBL/GenBank/DDBJ databases">
        <title>Draft genome sequence of Geobacter pelophilus, a iron(III)-reducing bacteria.</title>
        <authorList>
            <person name="Aoyagi T."/>
            <person name="Koike H."/>
            <person name="Morita T."/>
            <person name="Sato Y."/>
            <person name="Habe H."/>
            <person name="Hori T."/>
        </authorList>
    </citation>
    <scope>NUCLEOTIDE SEQUENCE [LARGE SCALE GENOMIC DNA]</scope>
    <source>
        <strain evidence="3">Drf2</strain>
    </source>
</reference>
<protein>
    <recommendedName>
        <fullName evidence="1">Polyvalent protein metallopeptidase domain-containing protein</fullName>
    </recommendedName>
</protein>
<accession>A0ABQ0MNX5</accession>
<dbReference type="Pfam" id="PF18818">
    <property type="entry name" value="MPTase-PolyVal"/>
    <property type="match status" value="1"/>
</dbReference>
<dbReference type="EMBL" id="BDQG01000001">
    <property type="protein sequence ID" value="GAW68755.1"/>
    <property type="molecule type" value="Genomic_DNA"/>
</dbReference>
<organism evidence="2 3">
    <name type="scientific">Geoanaerobacter pelophilus</name>
    <dbReference type="NCBI Taxonomy" id="60036"/>
    <lineage>
        <taxon>Bacteria</taxon>
        <taxon>Pseudomonadati</taxon>
        <taxon>Thermodesulfobacteriota</taxon>
        <taxon>Desulfuromonadia</taxon>
        <taxon>Geobacterales</taxon>
        <taxon>Geobacteraceae</taxon>
        <taxon>Geoanaerobacter</taxon>
    </lineage>
</organism>
<feature type="domain" description="Polyvalent protein metallopeptidase" evidence="1">
    <location>
        <begin position="1"/>
        <end position="43"/>
    </location>
</feature>
<gene>
    <name evidence="2" type="ORF">GPEL0_01f5233</name>
</gene>
<sequence length="69" mass="7438">MGAAFLCGHAGIEQNVIENSAAYIAGWLKALKNDKTLLIHAAVQAQKASDYILDRKEDTDDSTDDTTAE</sequence>
<dbReference type="Proteomes" id="UP000194153">
    <property type="component" value="Unassembled WGS sequence"/>
</dbReference>
<name>A0ABQ0MNX5_9BACT</name>
<dbReference type="InterPro" id="IPR041459">
    <property type="entry name" value="MPTase-PolyVal"/>
</dbReference>